<evidence type="ECO:0000256" key="1">
    <source>
        <dbReference type="ARBA" id="ARBA00022649"/>
    </source>
</evidence>
<reference evidence="8 9" key="1">
    <citation type="submission" date="2020-08" db="EMBL/GenBank/DDBJ databases">
        <title>Sequencing the genomes of 1000 actinobacteria strains.</title>
        <authorList>
            <person name="Klenk H.-P."/>
        </authorList>
    </citation>
    <scope>NUCLEOTIDE SEQUENCE [LARGE SCALE GENOMIC DNA]</scope>
    <source>
        <strain evidence="8 9">DSM 45362</strain>
    </source>
</reference>
<protein>
    <recommendedName>
        <fullName evidence="6">Ribonuclease VapC</fullName>
        <shortName evidence="6">RNase VapC</shortName>
        <ecNumber evidence="6">3.1.-.-</ecNumber>
    </recommendedName>
    <alternativeName>
        <fullName evidence="6">Toxin VapC</fullName>
    </alternativeName>
</protein>
<evidence type="ECO:0000259" key="7">
    <source>
        <dbReference type="Pfam" id="PF01850"/>
    </source>
</evidence>
<gene>
    <name evidence="6" type="primary">vapC</name>
    <name evidence="8" type="ORF">F4553_007225</name>
</gene>
<keyword evidence="3 6" id="KW-0479">Metal-binding</keyword>
<dbReference type="GO" id="GO:0000287">
    <property type="term" value="F:magnesium ion binding"/>
    <property type="evidence" value="ECO:0007669"/>
    <property type="project" value="UniProtKB-UniRule"/>
</dbReference>
<dbReference type="SUPFAM" id="SSF88723">
    <property type="entry name" value="PIN domain-like"/>
    <property type="match status" value="1"/>
</dbReference>
<keyword evidence="6" id="KW-0800">Toxin</keyword>
<dbReference type="GO" id="GO:0004540">
    <property type="term" value="F:RNA nuclease activity"/>
    <property type="evidence" value="ECO:0007669"/>
    <property type="project" value="InterPro"/>
</dbReference>
<sequence length="130" mass="13591">MIYLDTSAAAKLVQHERESQALAVWLAARIGRPLVSSALIYPELIRAVTRHRPGLADRAIALSQRIMTVPIAADIVASSATVGNPGLRTLDAIHLATAVAIGAELEAFVTYDKRLAAAAAEIGLTVAAPA</sequence>
<comment type="cofactor">
    <cofactor evidence="6">
        <name>Mg(2+)</name>
        <dbReference type="ChEBI" id="CHEBI:18420"/>
    </cofactor>
</comment>
<feature type="domain" description="PIN" evidence="7">
    <location>
        <begin position="2"/>
        <end position="119"/>
    </location>
</feature>
<dbReference type="Pfam" id="PF01850">
    <property type="entry name" value="PIN"/>
    <property type="match status" value="1"/>
</dbReference>
<dbReference type="EMBL" id="JACHMN010000003">
    <property type="protein sequence ID" value="MBB5873791.1"/>
    <property type="molecule type" value="Genomic_DNA"/>
</dbReference>
<dbReference type="GO" id="GO:0016787">
    <property type="term" value="F:hydrolase activity"/>
    <property type="evidence" value="ECO:0007669"/>
    <property type="project" value="UniProtKB-KW"/>
</dbReference>
<evidence type="ECO:0000313" key="9">
    <source>
        <dbReference type="Proteomes" id="UP000587527"/>
    </source>
</evidence>
<feature type="binding site" evidence="6">
    <location>
        <position position="91"/>
    </location>
    <ligand>
        <name>Mg(2+)</name>
        <dbReference type="ChEBI" id="CHEBI:18420"/>
    </ligand>
</feature>
<evidence type="ECO:0000256" key="6">
    <source>
        <dbReference type="HAMAP-Rule" id="MF_00265"/>
    </source>
</evidence>
<organism evidence="8 9">
    <name type="scientific">Allocatelliglobosispora scoriae</name>
    <dbReference type="NCBI Taxonomy" id="643052"/>
    <lineage>
        <taxon>Bacteria</taxon>
        <taxon>Bacillati</taxon>
        <taxon>Actinomycetota</taxon>
        <taxon>Actinomycetes</taxon>
        <taxon>Micromonosporales</taxon>
        <taxon>Micromonosporaceae</taxon>
        <taxon>Allocatelliglobosispora</taxon>
    </lineage>
</organism>
<comment type="similarity">
    <text evidence="6">Belongs to the PINc/VapC protein family.</text>
</comment>
<keyword evidence="9" id="KW-1185">Reference proteome</keyword>
<evidence type="ECO:0000256" key="2">
    <source>
        <dbReference type="ARBA" id="ARBA00022722"/>
    </source>
</evidence>
<dbReference type="AlphaFoldDB" id="A0A841C4P1"/>
<name>A0A841C4P1_9ACTN</name>
<evidence type="ECO:0000256" key="4">
    <source>
        <dbReference type="ARBA" id="ARBA00022801"/>
    </source>
</evidence>
<dbReference type="HAMAP" id="MF_00265">
    <property type="entry name" value="VapC_Nob1"/>
    <property type="match status" value="1"/>
</dbReference>
<evidence type="ECO:0000256" key="3">
    <source>
        <dbReference type="ARBA" id="ARBA00022723"/>
    </source>
</evidence>
<evidence type="ECO:0000256" key="5">
    <source>
        <dbReference type="ARBA" id="ARBA00022842"/>
    </source>
</evidence>
<evidence type="ECO:0000313" key="8">
    <source>
        <dbReference type="EMBL" id="MBB5873791.1"/>
    </source>
</evidence>
<accession>A0A841C4P1</accession>
<dbReference type="EC" id="3.1.-.-" evidence="6"/>
<dbReference type="InterPro" id="IPR029060">
    <property type="entry name" value="PIN-like_dom_sf"/>
</dbReference>
<keyword evidence="4 6" id="KW-0378">Hydrolase</keyword>
<dbReference type="RefSeq" id="WP_184845375.1">
    <property type="nucleotide sequence ID" value="NZ_JACHMN010000003.1"/>
</dbReference>
<keyword evidence="2 6" id="KW-0540">Nuclease</keyword>
<feature type="binding site" evidence="6">
    <location>
        <position position="5"/>
    </location>
    <ligand>
        <name>Mg(2+)</name>
        <dbReference type="ChEBI" id="CHEBI:18420"/>
    </ligand>
</feature>
<comment type="caution">
    <text evidence="8">The sequence shown here is derived from an EMBL/GenBank/DDBJ whole genome shotgun (WGS) entry which is preliminary data.</text>
</comment>
<proteinExistence type="inferred from homology"/>
<dbReference type="Proteomes" id="UP000587527">
    <property type="component" value="Unassembled WGS sequence"/>
</dbReference>
<comment type="function">
    <text evidence="6">Toxic component of a toxin-antitoxin (TA) system. An RNase.</text>
</comment>
<dbReference type="InterPro" id="IPR002716">
    <property type="entry name" value="PIN_dom"/>
</dbReference>
<dbReference type="Gene3D" id="3.40.50.1010">
    <property type="entry name" value="5'-nuclease"/>
    <property type="match status" value="1"/>
</dbReference>
<dbReference type="GO" id="GO:0090729">
    <property type="term" value="F:toxin activity"/>
    <property type="evidence" value="ECO:0007669"/>
    <property type="project" value="UniProtKB-KW"/>
</dbReference>
<dbReference type="CDD" id="cd09874">
    <property type="entry name" value="PIN_MT3492-like"/>
    <property type="match status" value="1"/>
</dbReference>
<dbReference type="InterPro" id="IPR022907">
    <property type="entry name" value="VapC_family"/>
</dbReference>
<keyword evidence="5 6" id="KW-0460">Magnesium</keyword>
<keyword evidence="1 6" id="KW-1277">Toxin-antitoxin system</keyword>